<dbReference type="PANTHER" id="PTHR46577">
    <property type="entry name" value="HTH-TYPE TRANSCRIPTIONAL REGULATORY PROTEIN GABR"/>
    <property type="match status" value="1"/>
</dbReference>
<evidence type="ECO:0000256" key="1">
    <source>
        <dbReference type="ARBA" id="ARBA00005384"/>
    </source>
</evidence>
<keyword evidence="4" id="KW-0238">DNA-binding</keyword>
<dbReference type="InterPro" id="IPR000524">
    <property type="entry name" value="Tscrpt_reg_HTH_GntR"/>
</dbReference>
<dbReference type="Pfam" id="PF00392">
    <property type="entry name" value="GntR"/>
    <property type="match status" value="1"/>
</dbReference>
<dbReference type="InterPro" id="IPR036388">
    <property type="entry name" value="WH-like_DNA-bd_sf"/>
</dbReference>
<protein>
    <submittedName>
        <fullName evidence="7">GntR family transcriptional regulator</fullName>
    </submittedName>
</protein>
<feature type="domain" description="HTH gntR-type" evidence="6">
    <location>
        <begin position="42"/>
        <end position="110"/>
    </location>
</feature>
<proteinExistence type="inferred from homology"/>
<keyword evidence="5" id="KW-0804">Transcription</keyword>
<comment type="similarity">
    <text evidence="1">In the C-terminal section; belongs to the class-I pyridoxal-phosphate-dependent aminotransferase family.</text>
</comment>
<dbReference type="SUPFAM" id="SSF46785">
    <property type="entry name" value="Winged helix' DNA-binding domain"/>
    <property type="match status" value="1"/>
</dbReference>
<dbReference type="InterPro" id="IPR015424">
    <property type="entry name" value="PyrdxlP-dep_Trfase"/>
</dbReference>
<dbReference type="SUPFAM" id="SSF53383">
    <property type="entry name" value="PLP-dependent transferases"/>
    <property type="match status" value="1"/>
</dbReference>
<dbReference type="Gene3D" id="3.40.640.10">
    <property type="entry name" value="Type I PLP-dependent aspartate aminotransferase-like (Major domain)"/>
    <property type="match status" value="1"/>
</dbReference>
<accession>A0A6N4V2R3</accession>
<dbReference type="GO" id="GO:0030170">
    <property type="term" value="F:pyridoxal phosphate binding"/>
    <property type="evidence" value="ECO:0007669"/>
    <property type="project" value="InterPro"/>
</dbReference>
<dbReference type="GO" id="GO:0003677">
    <property type="term" value="F:DNA binding"/>
    <property type="evidence" value="ECO:0007669"/>
    <property type="project" value="UniProtKB-KW"/>
</dbReference>
<evidence type="ECO:0000313" key="7">
    <source>
        <dbReference type="EMBL" id="BBX49205.1"/>
    </source>
</evidence>
<sequence length="486" mass="52157">MNSTLLRIGPSPWFNFRMVSWANLGRRDLHLDLRPALTPGARGAKDALIGALRDAVRSGRLRPGTALPPSRTLATDLGLARNTVADAYAELVAEGWLDSRQGVGTWVVDVVRPAQPSRRPPRIGTEPVHNLMPGCPDVAEFPRTTWSACARRALTRAPNSALRMGDPRGRPELRSALAEYLARARGVRTSDESIVICAGVRHAVELLGRTLGGPVAVEAYGLFLFRDALAAAGSGTVPIGVDDDGARVDELDGLRAPAVLLTPAHHNPFGVPLHPRRRTAVVEWAQRTGGFVLDDDYDGEFRYDRQPVGALQALDPQRVVYLGSTSKSLSQVLRIGWLALPEELVDPVVEAAGGQQFSVSALEQLTLAEFITGGHYDHHIRRMRARYRRRRDHLVAALSPFPVDVRGVSAGVSALVRLPDGAEPEVLRRAGEAGITLTGLSMMRHPDADPALPAPDGLIVGFAAPAEHAFAAAVSALGDVLRASGI</sequence>
<dbReference type="InterPro" id="IPR004839">
    <property type="entry name" value="Aminotransferase_I/II_large"/>
</dbReference>
<dbReference type="GO" id="GO:0003700">
    <property type="term" value="F:DNA-binding transcription factor activity"/>
    <property type="evidence" value="ECO:0007669"/>
    <property type="project" value="InterPro"/>
</dbReference>
<keyword evidence="3" id="KW-0805">Transcription regulation</keyword>
<dbReference type="Pfam" id="PF00155">
    <property type="entry name" value="Aminotran_1_2"/>
    <property type="match status" value="1"/>
</dbReference>
<dbReference type="InterPro" id="IPR036390">
    <property type="entry name" value="WH_DNA-bd_sf"/>
</dbReference>
<evidence type="ECO:0000256" key="5">
    <source>
        <dbReference type="ARBA" id="ARBA00023163"/>
    </source>
</evidence>
<dbReference type="SMART" id="SM00345">
    <property type="entry name" value="HTH_GNTR"/>
    <property type="match status" value="1"/>
</dbReference>
<dbReference type="KEGG" id="mpof:MPOR_02310"/>
<dbReference type="CDD" id="cd00609">
    <property type="entry name" value="AAT_like"/>
    <property type="match status" value="1"/>
</dbReference>
<dbReference type="InterPro" id="IPR015421">
    <property type="entry name" value="PyrdxlP-dep_Trfase_major"/>
</dbReference>
<reference evidence="7 8" key="1">
    <citation type="journal article" date="2019" name="Emerg. Microbes Infect.">
        <title>Comprehensive subspecies identification of 175 nontuberculous mycobacteria species based on 7547 genomic profiles.</title>
        <authorList>
            <person name="Matsumoto Y."/>
            <person name="Kinjo T."/>
            <person name="Motooka D."/>
            <person name="Nabeya D."/>
            <person name="Jung N."/>
            <person name="Uechi K."/>
            <person name="Horii T."/>
            <person name="Iida T."/>
            <person name="Fujita J."/>
            <person name="Nakamura S."/>
        </authorList>
    </citation>
    <scope>NUCLEOTIDE SEQUENCE [LARGE SCALE GENOMIC DNA]</scope>
    <source>
        <strain evidence="7 8">JCM 12603</strain>
    </source>
</reference>
<dbReference type="PRINTS" id="PR00035">
    <property type="entry name" value="HTHGNTR"/>
</dbReference>
<name>A0A6N4V2R3_9MYCO</name>
<keyword evidence="8" id="KW-1185">Reference proteome</keyword>
<evidence type="ECO:0000256" key="3">
    <source>
        <dbReference type="ARBA" id="ARBA00023015"/>
    </source>
</evidence>
<keyword evidence="2" id="KW-0663">Pyridoxal phosphate</keyword>
<dbReference type="EMBL" id="AP022570">
    <property type="protein sequence ID" value="BBX49205.1"/>
    <property type="molecule type" value="Genomic_DNA"/>
</dbReference>
<dbReference type="PANTHER" id="PTHR46577:SF1">
    <property type="entry name" value="HTH-TYPE TRANSCRIPTIONAL REGULATORY PROTEIN GABR"/>
    <property type="match status" value="1"/>
</dbReference>
<dbReference type="Proteomes" id="UP000466785">
    <property type="component" value="Chromosome"/>
</dbReference>
<dbReference type="AlphaFoldDB" id="A0A6N4V2R3"/>
<evidence type="ECO:0000313" key="8">
    <source>
        <dbReference type="Proteomes" id="UP000466785"/>
    </source>
</evidence>
<evidence type="ECO:0000259" key="6">
    <source>
        <dbReference type="PROSITE" id="PS50949"/>
    </source>
</evidence>
<dbReference type="Gene3D" id="1.10.10.10">
    <property type="entry name" value="Winged helix-like DNA-binding domain superfamily/Winged helix DNA-binding domain"/>
    <property type="match status" value="1"/>
</dbReference>
<dbReference type="CDD" id="cd07377">
    <property type="entry name" value="WHTH_GntR"/>
    <property type="match status" value="1"/>
</dbReference>
<dbReference type="PROSITE" id="PS50949">
    <property type="entry name" value="HTH_GNTR"/>
    <property type="match status" value="1"/>
</dbReference>
<dbReference type="InterPro" id="IPR051446">
    <property type="entry name" value="HTH_trans_reg/aminotransferase"/>
</dbReference>
<evidence type="ECO:0000256" key="4">
    <source>
        <dbReference type="ARBA" id="ARBA00023125"/>
    </source>
</evidence>
<evidence type="ECO:0000256" key="2">
    <source>
        <dbReference type="ARBA" id="ARBA00022898"/>
    </source>
</evidence>
<organism evidence="7 8">
    <name type="scientific">Mycolicibacterium poriferae</name>
    <dbReference type="NCBI Taxonomy" id="39694"/>
    <lineage>
        <taxon>Bacteria</taxon>
        <taxon>Bacillati</taxon>
        <taxon>Actinomycetota</taxon>
        <taxon>Actinomycetes</taxon>
        <taxon>Mycobacteriales</taxon>
        <taxon>Mycobacteriaceae</taxon>
        <taxon>Mycolicibacterium</taxon>
    </lineage>
</organism>
<gene>
    <name evidence="7" type="ORF">MPOR_02310</name>
</gene>